<dbReference type="PANTHER" id="PTHR30143">
    <property type="entry name" value="ACID HYDRATASE"/>
    <property type="match status" value="1"/>
</dbReference>
<dbReference type="Proteomes" id="UP000278756">
    <property type="component" value="Chromosome 1"/>
</dbReference>
<organism evidence="1 2">
    <name type="scientific">Asticcacaulis excentricus</name>
    <dbReference type="NCBI Taxonomy" id="78587"/>
    <lineage>
        <taxon>Bacteria</taxon>
        <taxon>Pseudomonadati</taxon>
        <taxon>Pseudomonadota</taxon>
        <taxon>Alphaproteobacteria</taxon>
        <taxon>Caulobacterales</taxon>
        <taxon>Caulobacteraceae</taxon>
        <taxon>Asticcacaulis</taxon>
    </lineage>
</organism>
<dbReference type="EMBL" id="AP018827">
    <property type="protein sequence ID" value="BBF81437.1"/>
    <property type="molecule type" value="Genomic_DNA"/>
</dbReference>
<proteinExistence type="predicted"/>
<reference evidence="2" key="1">
    <citation type="journal article" date="2017" name="Biotechnol. Biofuels">
        <title>Evaluation of environmental bacterial communities as a factor affecting the growth of duckweed Lemna minor.</title>
        <authorList>
            <person name="Ishizawa H."/>
            <person name="Kuroda M."/>
            <person name="Morikawa M."/>
            <person name="Ike M."/>
        </authorList>
    </citation>
    <scope>NUCLEOTIDE SEQUENCE [LARGE SCALE GENOMIC DNA]</scope>
    <source>
        <strain evidence="2">M6</strain>
    </source>
</reference>
<dbReference type="AlphaFoldDB" id="A0A3G9G3W4"/>
<dbReference type="GO" id="GO:0005737">
    <property type="term" value="C:cytoplasm"/>
    <property type="evidence" value="ECO:0007669"/>
    <property type="project" value="TreeGrafter"/>
</dbReference>
<protein>
    <submittedName>
        <fullName evidence="1">2-keto-4-pentenoate hydratase</fullName>
        <ecNumber evidence="1">4.2.1.80</ecNumber>
    </submittedName>
</protein>
<dbReference type="InterPro" id="IPR036663">
    <property type="entry name" value="Fumarylacetoacetase_C_sf"/>
</dbReference>
<reference evidence="2" key="2">
    <citation type="journal article" date="2017" name="Plant Physiol. Biochem.">
        <title>Differential oxidative and antioxidative response of duckweed Lemna minor toward plant growth promoting/inhibiting bacteria.</title>
        <authorList>
            <person name="Ishizawa H."/>
            <person name="Kuroda M."/>
            <person name="Morikawa M."/>
            <person name="Ike M."/>
        </authorList>
    </citation>
    <scope>NUCLEOTIDE SEQUENCE [LARGE SCALE GENOMIC DNA]</scope>
    <source>
        <strain evidence="2">M6</strain>
    </source>
</reference>
<dbReference type="InterPro" id="IPR050772">
    <property type="entry name" value="Hydratase-Decarb/MhpD_sf"/>
</dbReference>
<evidence type="ECO:0000313" key="2">
    <source>
        <dbReference type="Proteomes" id="UP000278756"/>
    </source>
</evidence>
<name>A0A3G9G3W4_9CAUL</name>
<sequence>MSLKEIAQNFVAARRGARALSDYPGQIPAVLTDSYAIQEEAIRLWDRPVIGWKIGRLAPERQAEHGTERLAGPIFETVFKPSEGEVEIPVFENGFAAVEAEFVFRIGVDAEPGKTDYSEAEALRLIDALFAGVEMAGSPLPTINKLGPTVVASDFGNNFGLILGTQLAAFDASSTVESLSEAVVKGYAATTEIDGQVVGEGGLFTMPGGPLKAIGWLAGHLAARGRPLTKGQLISSGATTGIHDILPGQSSVVTYAGPHHETTQIRLKTVTLTEARPELS</sequence>
<dbReference type="RefSeq" id="WP_126422526.1">
    <property type="nucleotide sequence ID" value="NZ_AP018827.1"/>
</dbReference>
<dbReference type="OrthoDB" id="9792137at2"/>
<accession>A0A3G9G3W4</accession>
<gene>
    <name evidence="1" type="ORF">EM6_2036</name>
</gene>
<dbReference type="SUPFAM" id="SSF56529">
    <property type="entry name" value="FAH"/>
    <property type="match status" value="1"/>
</dbReference>
<dbReference type="EC" id="4.2.1.80" evidence="1"/>
<dbReference type="PANTHER" id="PTHR30143:SF0">
    <property type="entry name" value="2-KETO-4-PENTENOATE HYDRATASE"/>
    <property type="match status" value="1"/>
</dbReference>
<dbReference type="Gene3D" id="3.90.850.10">
    <property type="entry name" value="Fumarylacetoacetase-like, C-terminal domain"/>
    <property type="match status" value="1"/>
</dbReference>
<keyword evidence="1" id="KW-0456">Lyase</keyword>
<evidence type="ECO:0000313" key="1">
    <source>
        <dbReference type="EMBL" id="BBF81437.1"/>
    </source>
</evidence>
<dbReference type="GO" id="GO:0008684">
    <property type="term" value="F:2-oxopent-4-enoate hydratase activity"/>
    <property type="evidence" value="ECO:0007669"/>
    <property type="project" value="UniProtKB-EC"/>
</dbReference>